<keyword evidence="3 8" id="KW-0479">Metal-binding</keyword>
<keyword evidence="6" id="KW-1015">Disulfide bond</keyword>
<keyword evidence="11" id="KW-1185">Reference proteome</keyword>
<evidence type="ECO:0000256" key="2">
    <source>
        <dbReference type="ARBA" id="ARBA00009241"/>
    </source>
</evidence>
<accession>A0A3N4LIA8</accession>
<evidence type="ECO:0000256" key="1">
    <source>
        <dbReference type="ARBA" id="ARBA00004569"/>
    </source>
</evidence>
<dbReference type="GO" id="GO:0005507">
    <property type="term" value="F:copper ion binding"/>
    <property type="evidence" value="ECO:0007669"/>
    <property type="project" value="InterPro"/>
</dbReference>
<dbReference type="GO" id="GO:0005758">
    <property type="term" value="C:mitochondrial intermembrane space"/>
    <property type="evidence" value="ECO:0007669"/>
    <property type="project" value="UniProtKB-SubCell"/>
</dbReference>
<comment type="similarity">
    <text evidence="2">Belongs to the COX17 family.</text>
</comment>
<feature type="compositionally biased region" description="Polar residues" evidence="9">
    <location>
        <begin position="1"/>
        <end position="14"/>
    </location>
</feature>
<evidence type="ECO:0000256" key="9">
    <source>
        <dbReference type="SAM" id="MobiDB-lite"/>
    </source>
</evidence>
<protein>
    <submittedName>
        <fullName evidence="10">Uncharacterized protein</fullName>
    </submittedName>
</protein>
<organism evidence="10 11">
    <name type="scientific">Morchella conica CCBAS932</name>
    <dbReference type="NCBI Taxonomy" id="1392247"/>
    <lineage>
        <taxon>Eukaryota</taxon>
        <taxon>Fungi</taxon>
        <taxon>Dikarya</taxon>
        <taxon>Ascomycota</taxon>
        <taxon>Pezizomycotina</taxon>
        <taxon>Pezizomycetes</taxon>
        <taxon>Pezizales</taxon>
        <taxon>Morchellaceae</taxon>
        <taxon>Morchella</taxon>
    </lineage>
</organism>
<dbReference type="SUPFAM" id="SSF47072">
    <property type="entry name" value="Cysteine alpha-hairpin motif"/>
    <property type="match status" value="1"/>
</dbReference>
<dbReference type="InterPro" id="IPR007745">
    <property type="entry name" value="Cyt_c_oxidase_Cu-chaperone"/>
</dbReference>
<evidence type="ECO:0000256" key="5">
    <source>
        <dbReference type="ARBA" id="ARBA00023128"/>
    </source>
</evidence>
<keyword evidence="4 8" id="KW-0186">Copper</keyword>
<feature type="binding site" evidence="8">
    <location>
        <position position="33"/>
    </location>
    <ligand>
        <name>Cu cation</name>
        <dbReference type="ChEBI" id="CHEBI:23378"/>
    </ligand>
</feature>
<feature type="binding site" evidence="8">
    <location>
        <position position="34"/>
    </location>
    <ligand>
        <name>Cu cation</name>
        <dbReference type="ChEBI" id="CHEBI:23378"/>
    </ligand>
</feature>
<dbReference type="InterPro" id="IPR009069">
    <property type="entry name" value="Cys_alpha_HP_mot_SF"/>
</dbReference>
<evidence type="ECO:0000256" key="8">
    <source>
        <dbReference type="PIRSR" id="PIRSR607745-1"/>
    </source>
</evidence>
<dbReference type="Pfam" id="PF05051">
    <property type="entry name" value="COX17"/>
    <property type="match status" value="1"/>
</dbReference>
<dbReference type="OrthoDB" id="1915887at2759"/>
<dbReference type="PANTHER" id="PTHR16719">
    <property type="entry name" value="CYTOCHROME C OXIDASE COPPER CHAPERONE"/>
    <property type="match status" value="1"/>
</dbReference>
<evidence type="ECO:0000256" key="6">
    <source>
        <dbReference type="ARBA" id="ARBA00023157"/>
    </source>
</evidence>
<evidence type="ECO:0000256" key="7">
    <source>
        <dbReference type="ARBA" id="ARBA00023186"/>
    </source>
</evidence>
<reference evidence="10 11" key="1">
    <citation type="journal article" date="2018" name="Nat. Ecol. Evol.">
        <title>Pezizomycetes genomes reveal the molecular basis of ectomycorrhizal truffle lifestyle.</title>
        <authorList>
            <person name="Murat C."/>
            <person name="Payen T."/>
            <person name="Noel B."/>
            <person name="Kuo A."/>
            <person name="Morin E."/>
            <person name="Chen J."/>
            <person name="Kohler A."/>
            <person name="Krizsan K."/>
            <person name="Balestrini R."/>
            <person name="Da Silva C."/>
            <person name="Montanini B."/>
            <person name="Hainaut M."/>
            <person name="Levati E."/>
            <person name="Barry K.W."/>
            <person name="Belfiori B."/>
            <person name="Cichocki N."/>
            <person name="Clum A."/>
            <person name="Dockter R.B."/>
            <person name="Fauchery L."/>
            <person name="Guy J."/>
            <person name="Iotti M."/>
            <person name="Le Tacon F."/>
            <person name="Lindquist E.A."/>
            <person name="Lipzen A."/>
            <person name="Malagnac F."/>
            <person name="Mello A."/>
            <person name="Molinier V."/>
            <person name="Miyauchi S."/>
            <person name="Poulain J."/>
            <person name="Riccioni C."/>
            <person name="Rubini A."/>
            <person name="Sitrit Y."/>
            <person name="Splivallo R."/>
            <person name="Traeger S."/>
            <person name="Wang M."/>
            <person name="Zifcakova L."/>
            <person name="Wipf D."/>
            <person name="Zambonelli A."/>
            <person name="Paolocci F."/>
            <person name="Nowrousian M."/>
            <person name="Ottonello S."/>
            <person name="Baldrian P."/>
            <person name="Spatafora J.W."/>
            <person name="Henrissat B."/>
            <person name="Nagy L.G."/>
            <person name="Aury J.M."/>
            <person name="Wincker P."/>
            <person name="Grigoriev I.V."/>
            <person name="Bonfante P."/>
            <person name="Martin F.M."/>
        </authorList>
    </citation>
    <scope>NUCLEOTIDE SEQUENCE [LARGE SCALE GENOMIC DNA]</scope>
    <source>
        <strain evidence="10 11">CCBAS932</strain>
    </source>
</reference>
<dbReference type="InParanoid" id="A0A3N4LIA8"/>
<dbReference type="PANTHER" id="PTHR16719:SF0">
    <property type="entry name" value="CYTOCHROME C OXIDASE COPPER CHAPERONE"/>
    <property type="match status" value="1"/>
</dbReference>
<dbReference type="STRING" id="1392247.A0A3N4LIA8"/>
<dbReference type="FunCoup" id="A0A3N4LIA8">
    <property type="interactions" value="317"/>
</dbReference>
<evidence type="ECO:0000256" key="3">
    <source>
        <dbReference type="ARBA" id="ARBA00022723"/>
    </source>
</evidence>
<dbReference type="Proteomes" id="UP000277580">
    <property type="component" value="Unassembled WGS sequence"/>
</dbReference>
<proteinExistence type="inferred from homology"/>
<dbReference type="GO" id="GO:0016531">
    <property type="term" value="F:copper chaperone activity"/>
    <property type="evidence" value="ECO:0007669"/>
    <property type="project" value="InterPro"/>
</dbReference>
<evidence type="ECO:0000313" key="10">
    <source>
        <dbReference type="EMBL" id="RPB17665.1"/>
    </source>
</evidence>
<comment type="subcellular location">
    <subcellularLocation>
        <location evidence="1">Mitochondrion intermembrane space</location>
    </subcellularLocation>
</comment>
<feature type="region of interest" description="Disordered" evidence="9">
    <location>
        <begin position="1"/>
        <end position="21"/>
    </location>
</feature>
<name>A0A3N4LIA8_9PEZI</name>
<gene>
    <name evidence="10" type="ORF">P167DRAFT_7081</name>
</gene>
<evidence type="ECO:0000256" key="4">
    <source>
        <dbReference type="ARBA" id="ARBA00023008"/>
    </source>
</evidence>
<keyword evidence="7" id="KW-0143">Chaperone</keyword>
<evidence type="ECO:0000313" key="11">
    <source>
        <dbReference type="Proteomes" id="UP000277580"/>
    </source>
</evidence>
<sequence>MSSTTRTVPPTAKTSEAPENVVLKPTANGPKPCCVCKDEKASRDECMLFSDKGEVQCLDKIAAYKACMAGFGFKI</sequence>
<dbReference type="AlphaFoldDB" id="A0A3N4LIA8"/>
<dbReference type="Gene3D" id="1.10.287.1130">
    <property type="entry name" value="CytochromE C oxidase copper chaperone"/>
    <property type="match status" value="1"/>
</dbReference>
<dbReference type="EMBL" id="ML119105">
    <property type="protein sequence ID" value="RPB17665.1"/>
    <property type="molecule type" value="Genomic_DNA"/>
</dbReference>
<dbReference type="GO" id="GO:0033617">
    <property type="term" value="P:mitochondrial respiratory chain complex IV assembly"/>
    <property type="evidence" value="ECO:0007669"/>
    <property type="project" value="TreeGrafter"/>
</dbReference>
<keyword evidence="5" id="KW-0496">Mitochondrion</keyword>